<keyword evidence="2" id="KW-1185">Reference proteome</keyword>
<evidence type="ECO:0000313" key="2">
    <source>
        <dbReference type="Proteomes" id="UP000295499"/>
    </source>
</evidence>
<name>A0A4R6IMH1_9SPHI</name>
<protein>
    <submittedName>
        <fullName evidence="1">Uncharacterized protein</fullName>
    </submittedName>
</protein>
<comment type="caution">
    <text evidence="1">The sequence shown here is derived from an EMBL/GenBank/DDBJ whole genome shotgun (WGS) entry which is preliminary data.</text>
</comment>
<sequence>MTAHYFRILLTVFTFSLFTFNSYAQKDYIVTRLKDTIWCKVKNINRSLVEIQEGNKKETSEYPPHQISAVYVAKDTAFFKSMNPSGKQPLFLKLLERGTITLYTTPEKEPYSTPNMHYVIAMGMPMGGTGGGSVTDYYAEKAGQPLTKIKTNDPWKSKKKLTHAFLTLLQDKPIIASRYEERDDFDYKKIRQIVQEYNNTN</sequence>
<proteinExistence type="predicted"/>
<organism evidence="1 2">
    <name type="scientific">Pedobacter duraquae</name>
    <dbReference type="NCBI Taxonomy" id="425511"/>
    <lineage>
        <taxon>Bacteria</taxon>
        <taxon>Pseudomonadati</taxon>
        <taxon>Bacteroidota</taxon>
        <taxon>Sphingobacteriia</taxon>
        <taxon>Sphingobacteriales</taxon>
        <taxon>Sphingobacteriaceae</taxon>
        <taxon>Pedobacter</taxon>
    </lineage>
</organism>
<dbReference type="RefSeq" id="WP_133555337.1">
    <property type="nucleotide sequence ID" value="NZ_SNWM01000002.1"/>
</dbReference>
<dbReference type="OrthoDB" id="793640at2"/>
<dbReference type="AlphaFoldDB" id="A0A4R6IMH1"/>
<gene>
    <name evidence="1" type="ORF">CLV32_2270</name>
</gene>
<evidence type="ECO:0000313" key="1">
    <source>
        <dbReference type="EMBL" id="TDO23281.1"/>
    </source>
</evidence>
<dbReference type="EMBL" id="SNWM01000002">
    <property type="protein sequence ID" value="TDO23281.1"/>
    <property type="molecule type" value="Genomic_DNA"/>
</dbReference>
<reference evidence="1 2" key="1">
    <citation type="submission" date="2019-03" db="EMBL/GenBank/DDBJ databases">
        <title>Genomic Encyclopedia of Archaeal and Bacterial Type Strains, Phase II (KMG-II): from individual species to whole genera.</title>
        <authorList>
            <person name="Goeker M."/>
        </authorList>
    </citation>
    <scope>NUCLEOTIDE SEQUENCE [LARGE SCALE GENOMIC DNA]</scope>
    <source>
        <strain evidence="1 2">DSM 19034</strain>
    </source>
</reference>
<accession>A0A4R6IMH1</accession>
<dbReference type="Proteomes" id="UP000295499">
    <property type="component" value="Unassembled WGS sequence"/>
</dbReference>